<keyword evidence="3" id="KW-1185">Reference proteome</keyword>
<organism evidence="2 3">
    <name type="scientific">Euplotes crassus</name>
    <dbReference type="NCBI Taxonomy" id="5936"/>
    <lineage>
        <taxon>Eukaryota</taxon>
        <taxon>Sar</taxon>
        <taxon>Alveolata</taxon>
        <taxon>Ciliophora</taxon>
        <taxon>Intramacronucleata</taxon>
        <taxon>Spirotrichea</taxon>
        <taxon>Hypotrichia</taxon>
        <taxon>Euplotida</taxon>
        <taxon>Euplotidae</taxon>
        <taxon>Moneuplotes</taxon>
    </lineage>
</organism>
<feature type="region of interest" description="Disordered" evidence="1">
    <location>
        <begin position="240"/>
        <end position="270"/>
    </location>
</feature>
<reference evidence="2" key="1">
    <citation type="submission" date="2023-07" db="EMBL/GenBank/DDBJ databases">
        <authorList>
            <consortium name="AG Swart"/>
            <person name="Singh M."/>
            <person name="Singh A."/>
            <person name="Seah K."/>
            <person name="Emmerich C."/>
        </authorList>
    </citation>
    <scope>NUCLEOTIDE SEQUENCE</scope>
    <source>
        <strain evidence="2">DP1</strain>
    </source>
</reference>
<comment type="caution">
    <text evidence="2">The sequence shown here is derived from an EMBL/GenBank/DDBJ whole genome shotgun (WGS) entry which is preliminary data.</text>
</comment>
<dbReference type="AlphaFoldDB" id="A0AAD1U7J3"/>
<name>A0AAD1U7J3_EUPCR</name>
<dbReference type="Proteomes" id="UP001295684">
    <property type="component" value="Unassembled WGS sequence"/>
</dbReference>
<evidence type="ECO:0000313" key="3">
    <source>
        <dbReference type="Proteomes" id="UP001295684"/>
    </source>
</evidence>
<sequence>MLNDDKNLLIRKSFIRSKKKMMSIPPKIKPRPKISHIGNYSQVLISDKQKSHFSPTAKPKPCKDNFPIIKLSTPDITESLIDLHSPQKEKDSRNIKRMKRFGEAFNKVKCFRPHMEFASESEDSFSHQNPGNKATKNWKLISDVVLKTNKAQFLNWMEEINPEAYEQLINTNKSVENVTTTSKKRSEISQDNEKEPEEEKQKVKKNVTKKFSKYKNILHKALAKMVFKYYSEIAKNIETQKKKRRSLPKPRKKDSKTTLKKSRKASVHKSQFLRNRNSTNIGKNKIDPIHNSKSIPKKKALTRFNSEMKKFLKVPTKDSFDTSEKDSKIQESLERGSRYSSISNQSFIERTNEKRSHSSFLRSPIPCFPKKIKIMNIKPVKLSQSRLRNLYNFENEKELPLDNCKKELLLRHIQKGNIFKKRRRGRNFRNLIKSFDQIKPEFENSVIGEIAQSRFSRKSTGVSRSSLKKKQLSRFLSGPKELENREDDFLSHKGIPPSTQNWKILPKLSKQKLKHMKKKFKEIMNYKGTPELPIACSPQIPNIITP</sequence>
<evidence type="ECO:0000256" key="1">
    <source>
        <dbReference type="SAM" id="MobiDB-lite"/>
    </source>
</evidence>
<feature type="compositionally biased region" description="Basic and acidic residues" evidence="1">
    <location>
        <begin position="184"/>
        <end position="201"/>
    </location>
</feature>
<feature type="region of interest" description="Disordered" evidence="1">
    <location>
        <begin position="176"/>
        <end position="203"/>
    </location>
</feature>
<gene>
    <name evidence="2" type="ORF">ECRASSUSDP1_LOCUS2913</name>
</gene>
<evidence type="ECO:0000313" key="2">
    <source>
        <dbReference type="EMBL" id="CAI2361601.1"/>
    </source>
</evidence>
<dbReference type="EMBL" id="CAMPGE010002791">
    <property type="protein sequence ID" value="CAI2361601.1"/>
    <property type="molecule type" value="Genomic_DNA"/>
</dbReference>
<feature type="compositionally biased region" description="Basic residues" evidence="1">
    <location>
        <begin position="241"/>
        <end position="267"/>
    </location>
</feature>
<protein>
    <submittedName>
        <fullName evidence="2">Uncharacterized protein</fullName>
    </submittedName>
</protein>
<accession>A0AAD1U7J3</accession>
<proteinExistence type="predicted"/>